<dbReference type="STRING" id="94130.A0A2Z6SC78"/>
<dbReference type="GO" id="GO:0008270">
    <property type="term" value="F:zinc ion binding"/>
    <property type="evidence" value="ECO:0007669"/>
    <property type="project" value="UniProtKB-KW"/>
</dbReference>
<sequence length="199" mass="22236">MSILTRRGWVEFWKEVKNRVEKLLNWISEKAFGKKQKPCSSSGASSHNLSSGASSPPSGASSHNLSSGTSSPPSGASSPIPPFSQGPPHGPSFDMNQRSQNESQNRFSTNQVPRPPMSQNEPPSRFSTNQVPRPPMSQNESQNRFNNQVPYPPRPQNEPQSRPRSLSYTCPHRGCARTFETLDSMNRHLSRHSGRNRRR</sequence>
<dbReference type="EMBL" id="BLAL01000315">
    <property type="protein sequence ID" value="GET02806.1"/>
    <property type="molecule type" value="Genomic_DNA"/>
</dbReference>
<reference evidence="4 6" key="1">
    <citation type="submission" date="2017-11" db="EMBL/GenBank/DDBJ databases">
        <title>The genome of Rhizophagus clarus HR1 reveals common genetic basis of auxotrophy among arbuscular mycorrhizal fungi.</title>
        <authorList>
            <person name="Kobayashi Y."/>
        </authorList>
    </citation>
    <scope>NUCLEOTIDE SEQUENCE [LARGE SCALE GENOMIC DNA]</scope>
    <source>
        <strain evidence="4 6">HR1</strain>
    </source>
</reference>
<accession>A0A2Z6SC78</accession>
<organism evidence="4 6">
    <name type="scientific">Rhizophagus clarus</name>
    <dbReference type="NCBI Taxonomy" id="94130"/>
    <lineage>
        <taxon>Eukaryota</taxon>
        <taxon>Fungi</taxon>
        <taxon>Fungi incertae sedis</taxon>
        <taxon>Mucoromycota</taxon>
        <taxon>Glomeromycotina</taxon>
        <taxon>Glomeromycetes</taxon>
        <taxon>Glomerales</taxon>
        <taxon>Glomeraceae</taxon>
        <taxon>Rhizophagus</taxon>
    </lineage>
</organism>
<dbReference type="InterPro" id="IPR013087">
    <property type="entry name" value="Znf_C2H2_type"/>
</dbReference>
<evidence type="ECO:0000313" key="6">
    <source>
        <dbReference type="Proteomes" id="UP000247702"/>
    </source>
</evidence>
<dbReference type="AlphaFoldDB" id="A0A2Z6SC78"/>
<feature type="region of interest" description="Disordered" evidence="2">
    <location>
        <begin position="31"/>
        <end position="199"/>
    </location>
</feature>
<dbReference type="PROSITE" id="PS00028">
    <property type="entry name" value="ZINC_FINGER_C2H2_1"/>
    <property type="match status" value="1"/>
</dbReference>
<keyword evidence="1" id="KW-0479">Metal-binding</keyword>
<keyword evidence="1" id="KW-0862">Zinc</keyword>
<evidence type="ECO:0000256" key="2">
    <source>
        <dbReference type="SAM" id="MobiDB-lite"/>
    </source>
</evidence>
<feature type="compositionally biased region" description="Basic residues" evidence="2">
    <location>
        <begin position="188"/>
        <end position="199"/>
    </location>
</feature>
<evidence type="ECO:0000256" key="1">
    <source>
        <dbReference type="PROSITE-ProRule" id="PRU00042"/>
    </source>
</evidence>
<feature type="compositionally biased region" description="Polar residues" evidence="2">
    <location>
        <begin position="157"/>
        <end position="168"/>
    </location>
</feature>
<feature type="domain" description="C2H2-type" evidence="3">
    <location>
        <begin position="168"/>
        <end position="197"/>
    </location>
</feature>
<evidence type="ECO:0000259" key="3">
    <source>
        <dbReference type="PROSITE" id="PS50157"/>
    </source>
</evidence>
<dbReference type="SMART" id="SM00355">
    <property type="entry name" value="ZnF_C2H2"/>
    <property type="match status" value="1"/>
</dbReference>
<proteinExistence type="predicted"/>
<name>A0A2Z6SC78_9GLOM</name>
<dbReference type="Proteomes" id="UP000247702">
    <property type="component" value="Unassembled WGS sequence"/>
</dbReference>
<reference evidence="5" key="2">
    <citation type="submission" date="2019-10" db="EMBL/GenBank/DDBJ databases">
        <title>Conservation and host-specific expression of non-tandemly repeated heterogenous ribosome RNA gene in arbuscular mycorrhizal fungi.</title>
        <authorList>
            <person name="Maeda T."/>
            <person name="Kobayashi Y."/>
            <person name="Nakagawa T."/>
            <person name="Ezawa T."/>
            <person name="Yamaguchi K."/>
            <person name="Bino T."/>
            <person name="Nishimoto Y."/>
            <person name="Shigenobu S."/>
            <person name="Kawaguchi M."/>
        </authorList>
    </citation>
    <scope>NUCLEOTIDE SEQUENCE</scope>
    <source>
        <strain evidence="5">HR1</strain>
    </source>
</reference>
<dbReference type="EMBL" id="BEXD01003819">
    <property type="protein sequence ID" value="GBC02269.1"/>
    <property type="molecule type" value="Genomic_DNA"/>
</dbReference>
<keyword evidence="6" id="KW-1185">Reference proteome</keyword>
<feature type="compositionally biased region" description="Polar residues" evidence="2">
    <location>
        <begin position="94"/>
        <end position="149"/>
    </location>
</feature>
<dbReference type="Proteomes" id="UP000615446">
    <property type="component" value="Unassembled WGS sequence"/>
</dbReference>
<evidence type="ECO:0000313" key="5">
    <source>
        <dbReference type="EMBL" id="GET02806.1"/>
    </source>
</evidence>
<protein>
    <recommendedName>
        <fullName evidence="3">C2H2-type domain-containing protein</fullName>
    </recommendedName>
</protein>
<feature type="compositionally biased region" description="Pro residues" evidence="2">
    <location>
        <begin position="79"/>
        <end position="90"/>
    </location>
</feature>
<evidence type="ECO:0000313" key="4">
    <source>
        <dbReference type="EMBL" id="GBC02269.1"/>
    </source>
</evidence>
<gene>
    <name evidence="5" type="ORF">RCL2_002917400</name>
    <name evidence="4" type="ORF">RclHR1_04530011</name>
</gene>
<feature type="compositionally biased region" description="Low complexity" evidence="2">
    <location>
        <begin position="40"/>
        <end position="78"/>
    </location>
</feature>
<dbReference type="PROSITE" id="PS50157">
    <property type="entry name" value="ZINC_FINGER_C2H2_2"/>
    <property type="match status" value="1"/>
</dbReference>
<comment type="caution">
    <text evidence="4">The sequence shown here is derived from an EMBL/GenBank/DDBJ whole genome shotgun (WGS) entry which is preliminary data.</text>
</comment>
<keyword evidence="1" id="KW-0863">Zinc-finger</keyword>